<keyword evidence="6 8" id="KW-1133">Transmembrane helix</keyword>
<proteinExistence type="predicted"/>
<feature type="transmembrane region" description="Helical" evidence="8">
    <location>
        <begin position="12"/>
        <end position="35"/>
    </location>
</feature>
<reference evidence="10" key="1">
    <citation type="journal article" date="2019" name="Int. J. Syst. Evol. Microbiol.">
        <title>The Global Catalogue of Microorganisms (GCM) 10K type strain sequencing project: providing services to taxonomists for standard genome sequencing and annotation.</title>
        <authorList>
            <consortium name="The Broad Institute Genomics Platform"/>
            <consortium name="The Broad Institute Genome Sequencing Center for Infectious Disease"/>
            <person name="Wu L."/>
            <person name="Ma J."/>
        </authorList>
    </citation>
    <scope>NUCLEOTIDE SEQUENCE [LARGE SCALE GENOMIC DNA]</scope>
    <source>
        <strain evidence="10">JCM 17805</strain>
    </source>
</reference>
<protein>
    <submittedName>
        <fullName evidence="9">L-alanine exporter AlaE</fullName>
    </submittedName>
</protein>
<sequence>MTTKRRETLADTFAMITFFMVAGMAIEIGLSGLSFEQSLQSRLLSIPVNAAIARPYGVFRDWLLQVGRVEAGGFFRRLFLDVVAFVLFQIPVYIVLVASTGASVSQIVTACIGQIGGLVFLARPYGVYMQYCRKIAIRCFGGALAPVPVQERSA</sequence>
<evidence type="ECO:0000256" key="8">
    <source>
        <dbReference type="SAM" id="Phobius"/>
    </source>
</evidence>
<dbReference type="Pfam" id="PF06610">
    <property type="entry name" value="AlaE"/>
    <property type="match status" value="1"/>
</dbReference>
<keyword evidence="1" id="KW-0813">Transport</keyword>
<evidence type="ECO:0000313" key="10">
    <source>
        <dbReference type="Proteomes" id="UP001500604"/>
    </source>
</evidence>
<evidence type="ECO:0000256" key="3">
    <source>
        <dbReference type="ARBA" id="ARBA00022519"/>
    </source>
</evidence>
<keyword evidence="7 8" id="KW-0472">Membrane</keyword>
<dbReference type="Proteomes" id="UP001500604">
    <property type="component" value="Unassembled WGS sequence"/>
</dbReference>
<keyword evidence="5" id="KW-0029">Amino-acid transport</keyword>
<evidence type="ECO:0000256" key="5">
    <source>
        <dbReference type="ARBA" id="ARBA00022970"/>
    </source>
</evidence>
<dbReference type="InterPro" id="IPR010574">
    <property type="entry name" value="Ala_export_AlaE"/>
</dbReference>
<evidence type="ECO:0000256" key="6">
    <source>
        <dbReference type="ARBA" id="ARBA00022989"/>
    </source>
</evidence>
<evidence type="ECO:0000256" key="7">
    <source>
        <dbReference type="ARBA" id="ARBA00023136"/>
    </source>
</evidence>
<dbReference type="RefSeq" id="WP_345198771.1">
    <property type="nucleotide sequence ID" value="NZ_BAABFL010000472.1"/>
</dbReference>
<comment type="caution">
    <text evidence="9">The sequence shown here is derived from an EMBL/GenBank/DDBJ whole genome shotgun (WGS) entry which is preliminary data.</text>
</comment>
<organism evidence="9 10">
    <name type="scientific">Kistimonas scapharcae</name>
    <dbReference type="NCBI Taxonomy" id="1036133"/>
    <lineage>
        <taxon>Bacteria</taxon>
        <taxon>Pseudomonadati</taxon>
        <taxon>Pseudomonadota</taxon>
        <taxon>Gammaproteobacteria</taxon>
        <taxon>Oceanospirillales</taxon>
        <taxon>Endozoicomonadaceae</taxon>
        <taxon>Kistimonas</taxon>
    </lineage>
</organism>
<evidence type="ECO:0000256" key="1">
    <source>
        <dbReference type="ARBA" id="ARBA00022448"/>
    </source>
</evidence>
<keyword evidence="4 8" id="KW-0812">Transmembrane</keyword>
<keyword evidence="2" id="KW-1003">Cell membrane</keyword>
<feature type="transmembrane region" description="Helical" evidence="8">
    <location>
        <begin position="104"/>
        <end position="125"/>
    </location>
</feature>
<evidence type="ECO:0000313" key="9">
    <source>
        <dbReference type="EMBL" id="GAA4652250.1"/>
    </source>
</evidence>
<evidence type="ECO:0000256" key="2">
    <source>
        <dbReference type="ARBA" id="ARBA00022475"/>
    </source>
</evidence>
<evidence type="ECO:0000256" key="4">
    <source>
        <dbReference type="ARBA" id="ARBA00022692"/>
    </source>
</evidence>
<gene>
    <name evidence="9" type="ORF">GCM10023116_45340</name>
</gene>
<keyword evidence="10" id="KW-1185">Reference proteome</keyword>
<accession>A0ABP8VB49</accession>
<keyword evidence="3" id="KW-0997">Cell inner membrane</keyword>
<dbReference type="EMBL" id="BAABFL010000472">
    <property type="protein sequence ID" value="GAA4652250.1"/>
    <property type="molecule type" value="Genomic_DNA"/>
</dbReference>
<name>A0ABP8VB49_9GAMM</name>
<feature type="transmembrane region" description="Helical" evidence="8">
    <location>
        <begin position="78"/>
        <end position="98"/>
    </location>
</feature>